<evidence type="ECO:0000256" key="3">
    <source>
        <dbReference type="ARBA" id="ARBA00023315"/>
    </source>
</evidence>
<dbReference type="SUPFAM" id="SSF53901">
    <property type="entry name" value="Thiolase-like"/>
    <property type="match status" value="2"/>
</dbReference>
<dbReference type="GO" id="GO:0003985">
    <property type="term" value="F:acetyl-CoA C-acetyltransferase activity"/>
    <property type="evidence" value="ECO:0007669"/>
    <property type="project" value="UniProtKB-EC"/>
</dbReference>
<dbReference type="PROSITE" id="PS00098">
    <property type="entry name" value="THIOLASE_1"/>
    <property type="match status" value="1"/>
</dbReference>
<evidence type="ECO:0000256" key="2">
    <source>
        <dbReference type="ARBA" id="ARBA00022679"/>
    </source>
</evidence>
<evidence type="ECO:0000256" key="4">
    <source>
        <dbReference type="PIRSR" id="PIRSR000429-1"/>
    </source>
</evidence>
<dbReference type="InterPro" id="IPR020613">
    <property type="entry name" value="Thiolase_CS"/>
</dbReference>
<evidence type="ECO:0000256" key="1">
    <source>
        <dbReference type="ARBA" id="ARBA00010982"/>
    </source>
</evidence>
<keyword evidence="2 5" id="KW-0808">Transferase</keyword>
<evidence type="ECO:0000259" key="6">
    <source>
        <dbReference type="Pfam" id="PF00108"/>
    </source>
</evidence>
<name>A0A1W1HIQ8_9BACT</name>
<dbReference type="InterPro" id="IPR002155">
    <property type="entry name" value="Thiolase"/>
</dbReference>
<dbReference type="InterPro" id="IPR020615">
    <property type="entry name" value="Thiolase_acyl_enz_int_AS"/>
</dbReference>
<dbReference type="Proteomes" id="UP000191931">
    <property type="component" value="Unassembled WGS sequence"/>
</dbReference>
<proteinExistence type="inferred from homology"/>
<sequence length="391" mass="41802">MKQAVIVSAVRTPLGSFGGTLSKTGATDLGAHAITEAISRAGIDSKEINECIMGMVLPCGYGQNPAKQAAVKAGLPWEVEAITVNKVCGSSLKAVMLAAQAIQCGDADVVVAGGMENMSMAPYYLEKARWGHRMGPGKIEDHMVHDGLWDIVNDFHMGMSNELCCEKWEVTREDQDRFAEESYRRACKSIKENRFKDEIAPVSIPGRKGESKVFEIDECPQESTFEKLSKMKPAFKKDGVGTAGNASIISDGASAVVVMSREKAEELGCTIMAEIGAQASYGIDMKYVLMAPIYAIPKVLKKEGCTIDDIDLFEINEAFSGTSVGINKVLELDPLKVNVNGGSVALGHPIGASGARVLTTLIHEMIRQDAKKGLASLCLGGGEAVALVINR</sequence>
<feature type="active site" description="Proton acceptor" evidence="4">
    <location>
        <position position="378"/>
    </location>
</feature>
<dbReference type="InterPro" id="IPR020617">
    <property type="entry name" value="Thiolase_C"/>
</dbReference>
<dbReference type="RefSeq" id="WP_080801809.1">
    <property type="nucleotide sequence ID" value="NZ_LT828542.1"/>
</dbReference>
<evidence type="ECO:0000259" key="7">
    <source>
        <dbReference type="Pfam" id="PF02803"/>
    </source>
</evidence>
<keyword evidence="9" id="KW-1185">Reference proteome</keyword>
<dbReference type="InterPro" id="IPR020610">
    <property type="entry name" value="Thiolase_AS"/>
</dbReference>
<dbReference type="EMBL" id="FWEV01000306">
    <property type="protein sequence ID" value="SLM32295.1"/>
    <property type="molecule type" value="Genomic_DNA"/>
</dbReference>
<dbReference type="FunFam" id="3.40.47.10:FF:000010">
    <property type="entry name" value="Acetyl-CoA acetyltransferase (Thiolase)"/>
    <property type="match status" value="1"/>
</dbReference>
<evidence type="ECO:0000256" key="5">
    <source>
        <dbReference type="RuleBase" id="RU003557"/>
    </source>
</evidence>
<evidence type="ECO:0000313" key="8">
    <source>
        <dbReference type="EMBL" id="SLM32295.1"/>
    </source>
</evidence>
<feature type="domain" description="Thiolase C-terminal" evidence="7">
    <location>
        <begin position="270"/>
        <end position="390"/>
    </location>
</feature>
<dbReference type="Pfam" id="PF00108">
    <property type="entry name" value="Thiolase_N"/>
    <property type="match status" value="1"/>
</dbReference>
<dbReference type="PIRSF" id="PIRSF000429">
    <property type="entry name" value="Ac-CoA_Ac_transf"/>
    <property type="match status" value="1"/>
</dbReference>
<comment type="similarity">
    <text evidence="1 5">Belongs to the thiolase-like superfamily. Thiolase family.</text>
</comment>
<reference evidence="8 9" key="1">
    <citation type="submission" date="2017-03" db="EMBL/GenBank/DDBJ databases">
        <authorList>
            <person name="Afonso C.L."/>
            <person name="Miller P.J."/>
            <person name="Scott M.A."/>
            <person name="Spackman E."/>
            <person name="Goraichik I."/>
            <person name="Dimitrov K.M."/>
            <person name="Suarez D.L."/>
            <person name="Swayne D.E."/>
        </authorList>
    </citation>
    <scope>NUCLEOTIDE SEQUENCE [LARGE SCALE GENOMIC DNA]</scope>
    <source>
        <strain evidence="8">PRJEB14757</strain>
    </source>
</reference>
<dbReference type="PROSITE" id="PS00099">
    <property type="entry name" value="THIOLASE_3"/>
    <property type="match status" value="1"/>
</dbReference>
<feature type="domain" description="Thiolase N-terminal" evidence="6">
    <location>
        <begin position="5"/>
        <end position="262"/>
    </location>
</feature>
<dbReference type="Pfam" id="PF02803">
    <property type="entry name" value="Thiolase_C"/>
    <property type="match status" value="1"/>
</dbReference>
<dbReference type="NCBIfam" id="TIGR01930">
    <property type="entry name" value="AcCoA-C-Actrans"/>
    <property type="match status" value="1"/>
</dbReference>
<feature type="active site" description="Acyl-thioester intermediate" evidence="4">
    <location>
        <position position="88"/>
    </location>
</feature>
<protein>
    <submittedName>
        <fullName evidence="8">Acetyl-CoA acetyltransferase</fullName>
        <ecNumber evidence="8">2.3.1.9</ecNumber>
    </submittedName>
</protein>
<dbReference type="EC" id="2.3.1.9" evidence="8"/>
<feature type="active site" description="Proton acceptor" evidence="4">
    <location>
        <position position="348"/>
    </location>
</feature>
<dbReference type="PANTHER" id="PTHR18919:SF107">
    <property type="entry name" value="ACETYL-COA ACETYLTRANSFERASE, CYTOSOLIC"/>
    <property type="match status" value="1"/>
</dbReference>
<dbReference type="STRING" id="1246637.MTBBW1_620038"/>
<dbReference type="PROSITE" id="PS00737">
    <property type="entry name" value="THIOLASE_2"/>
    <property type="match status" value="1"/>
</dbReference>
<gene>
    <name evidence="8" type="primary">thlA</name>
    <name evidence="8" type="ORF">MTBBW1_620038</name>
</gene>
<accession>A0A1W1HIQ8</accession>
<dbReference type="Gene3D" id="3.40.47.10">
    <property type="match status" value="2"/>
</dbReference>
<dbReference type="InterPro" id="IPR020616">
    <property type="entry name" value="Thiolase_N"/>
</dbReference>
<dbReference type="CDD" id="cd00751">
    <property type="entry name" value="thiolase"/>
    <property type="match status" value="1"/>
</dbReference>
<dbReference type="OrthoDB" id="4565318at2"/>
<dbReference type="PANTHER" id="PTHR18919">
    <property type="entry name" value="ACETYL-COA C-ACYLTRANSFERASE"/>
    <property type="match status" value="1"/>
</dbReference>
<keyword evidence="3 5" id="KW-0012">Acyltransferase</keyword>
<dbReference type="InterPro" id="IPR016039">
    <property type="entry name" value="Thiolase-like"/>
</dbReference>
<evidence type="ECO:0000313" key="9">
    <source>
        <dbReference type="Proteomes" id="UP000191931"/>
    </source>
</evidence>
<organism evidence="8 9">
    <name type="scientific">Desulfamplus magnetovallimortis</name>
    <dbReference type="NCBI Taxonomy" id="1246637"/>
    <lineage>
        <taxon>Bacteria</taxon>
        <taxon>Pseudomonadati</taxon>
        <taxon>Thermodesulfobacteriota</taxon>
        <taxon>Desulfobacteria</taxon>
        <taxon>Desulfobacterales</taxon>
        <taxon>Desulfobacteraceae</taxon>
        <taxon>Desulfamplus</taxon>
    </lineage>
</organism>
<dbReference type="AlphaFoldDB" id="A0A1W1HIQ8"/>